<keyword evidence="3" id="KW-1185">Reference proteome</keyword>
<evidence type="ECO:0000313" key="2">
    <source>
        <dbReference type="EMBL" id="EOA89392.1"/>
    </source>
</evidence>
<dbReference type="OrthoDB" id="3693334at2759"/>
<name>R0KN95_EXST2</name>
<reference evidence="2 3" key="1">
    <citation type="journal article" date="2012" name="PLoS Pathog.">
        <title>Diverse lifestyles and strategies of plant pathogenesis encoded in the genomes of eighteen Dothideomycetes fungi.</title>
        <authorList>
            <person name="Ohm R.A."/>
            <person name="Feau N."/>
            <person name="Henrissat B."/>
            <person name="Schoch C.L."/>
            <person name="Horwitz B.A."/>
            <person name="Barry K.W."/>
            <person name="Condon B.J."/>
            <person name="Copeland A.C."/>
            <person name="Dhillon B."/>
            <person name="Glaser F."/>
            <person name="Hesse C.N."/>
            <person name="Kosti I."/>
            <person name="LaButti K."/>
            <person name="Lindquist E.A."/>
            <person name="Lucas S."/>
            <person name="Salamov A.A."/>
            <person name="Bradshaw R.E."/>
            <person name="Ciuffetti L."/>
            <person name="Hamelin R.C."/>
            <person name="Kema G.H.J."/>
            <person name="Lawrence C."/>
            <person name="Scott J.A."/>
            <person name="Spatafora J.W."/>
            <person name="Turgeon B.G."/>
            <person name="de Wit P.J.G.M."/>
            <person name="Zhong S."/>
            <person name="Goodwin S.B."/>
            <person name="Grigoriev I.V."/>
        </authorList>
    </citation>
    <scope>NUCLEOTIDE SEQUENCE [LARGE SCALE GENOMIC DNA]</scope>
    <source>
        <strain evidence="3">28A</strain>
    </source>
</reference>
<proteinExistence type="predicted"/>
<dbReference type="HOGENOM" id="CLU_762877_0_0_1"/>
<feature type="compositionally biased region" description="Basic and acidic residues" evidence="1">
    <location>
        <begin position="163"/>
        <end position="174"/>
    </location>
</feature>
<evidence type="ECO:0000313" key="3">
    <source>
        <dbReference type="Proteomes" id="UP000016935"/>
    </source>
</evidence>
<reference evidence="2 3" key="2">
    <citation type="journal article" date="2013" name="PLoS Genet.">
        <title>Comparative genome structure, secondary metabolite, and effector coding capacity across Cochliobolus pathogens.</title>
        <authorList>
            <person name="Condon B.J."/>
            <person name="Leng Y."/>
            <person name="Wu D."/>
            <person name="Bushley K.E."/>
            <person name="Ohm R.A."/>
            <person name="Otillar R."/>
            <person name="Martin J."/>
            <person name="Schackwitz W."/>
            <person name="Grimwood J."/>
            <person name="MohdZainudin N."/>
            <person name="Xue C."/>
            <person name="Wang R."/>
            <person name="Manning V.A."/>
            <person name="Dhillon B."/>
            <person name="Tu Z.J."/>
            <person name="Steffenson B.J."/>
            <person name="Salamov A."/>
            <person name="Sun H."/>
            <person name="Lowry S."/>
            <person name="LaButti K."/>
            <person name="Han J."/>
            <person name="Copeland A."/>
            <person name="Lindquist E."/>
            <person name="Barry K."/>
            <person name="Schmutz J."/>
            <person name="Baker S.E."/>
            <person name="Ciuffetti L.M."/>
            <person name="Grigoriev I.V."/>
            <person name="Zhong S."/>
            <person name="Turgeon B.G."/>
        </authorList>
    </citation>
    <scope>NUCLEOTIDE SEQUENCE [LARGE SCALE GENOMIC DNA]</scope>
    <source>
        <strain evidence="3">28A</strain>
    </source>
</reference>
<dbReference type="AlphaFoldDB" id="R0KN95"/>
<dbReference type="RefSeq" id="XP_008022888.1">
    <property type="nucleotide sequence ID" value="XM_008024697.1"/>
</dbReference>
<feature type="compositionally biased region" description="Polar residues" evidence="1">
    <location>
        <begin position="1"/>
        <end position="15"/>
    </location>
</feature>
<feature type="compositionally biased region" description="Polar residues" evidence="1">
    <location>
        <begin position="45"/>
        <end position="56"/>
    </location>
</feature>
<feature type="compositionally biased region" description="Pro residues" evidence="1">
    <location>
        <begin position="228"/>
        <end position="237"/>
    </location>
</feature>
<organism evidence="2 3">
    <name type="scientific">Exserohilum turcicum (strain 28A)</name>
    <name type="common">Northern leaf blight fungus</name>
    <name type="synonym">Setosphaeria turcica</name>
    <dbReference type="NCBI Taxonomy" id="671987"/>
    <lineage>
        <taxon>Eukaryota</taxon>
        <taxon>Fungi</taxon>
        <taxon>Dikarya</taxon>
        <taxon>Ascomycota</taxon>
        <taxon>Pezizomycotina</taxon>
        <taxon>Dothideomycetes</taxon>
        <taxon>Pleosporomycetidae</taxon>
        <taxon>Pleosporales</taxon>
        <taxon>Pleosporineae</taxon>
        <taxon>Pleosporaceae</taxon>
        <taxon>Exserohilum</taxon>
    </lineage>
</organism>
<feature type="compositionally biased region" description="Basic and acidic residues" evidence="1">
    <location>
        <begin position="58"/>
        <end position="72"/>
    </location>
</feature>
<feature type="region of interest" description="Disordered" evidence="1">
    <location>
        <begin position="1"/>
        <end position="174"/>
    </location>
</feature>
<dbReference type="GeneID" id="19403040"/>
<feature type="compositionally biased region" description="Basic and acidic residues" evidence="1">
    <location>
        <begin position="294"/>
        <end position="316"/>
    </location>
</feature>
<accession>R0KN95</accession>
<feature type="region of interest" description="Disordered" evidence="1">
    <location>
        <begin position="212"/>
        <end position="239"/>
    </location>
</feature>
<sequence>MSQDNSDEWVSTSGESGEVAKEEGSDEWVSTSDESGEANEPGEGAQQNTATGSSGSRKGKEAQLSFEKKTQEEVVEEATATRRRSSSLSEGLANLSVESYNAALPPQPPPSPPHVSKFPHQFKHGPEHDRTRSPKSNLPDYHDPESSTQRRGPGVPRNPVSDTWRDDAYEKKKATMDKIIDPAKMQDRWKCEYCNHFNDRGITDVIPPVKTRKKESGGVSKHATQAPIPIPNPPAPGVGPGEQVKCAYCGEQMFAEMSRYDPREMAEDGVRWDQIEQPDNVKNAMKEVAGVAAHERVQERWEGDRKRSIQELEEQKRKKSIADSVVGGGEETRKAEEEGEEESESESPLDPSAEPQNIW</sequence>
<protein>
    <submittedName>
        <fullName evidence="2">Uncharacterized protein</fullName>
    </submittedName>
</protein>
<evidence type="ECO:0000256" key="1">
    <source>
        <dbReference type="SAM" id="MobiDB-lite"/>
    </source>
</evidence>
<dbReference type="EMBL" id="KB908515">
    <property type="protein sequence ID" value="EOA89392.1"/>
    <property type="molecule type" value="Genomic_DNA"/>
</dbReference>
<gene>
    <name evidence="2" type="ORF">SETTUDRAFT_26616</name>
</gene>
<feature type="region of interest" description="Disordered" evidence="1">
    <location>
        <begin position="294"/>
        <end position="359"/>
    </location>
</feature>
<dbReference type="Proteomes" id="UP000016935">
    <property type="component" value="Unassembled WGS sequence"/>
</dbReference>
<feature type="compositionally biased region" description="Acidic residues" evidence="1">
    <location>
        <begin position="337"/>
        <end position="347"/>
    </location>
</feature>